<evidence type="ECO:0000259" key="10">
    <source>
        <dbReference type="PROSITE" id="PS51195"/>
    </source>
</evidence>
<evidence type="ECO:0000313" key="11">
    <source>
        <dbReference type="EMBL" id="SJZ53859.1"/>
    </source>
</evidence>
<feature type="compositionally biased region" description="Polar residues" evidence="7">
    <location>
        <begin position="512"/>
        <end position="554"/>
    </location>
</feature>
<evidence type="ECO:0000256" key="1">
    <source>
        <dbReference type="ARBA" id="ARBA00022741"/>
    </source>
</evidence>
<name>A0A1T4LGI3_TREPO</name>
<organism evidence="11 12">
    <name type="scientific">Treponema porcinum</name>
    <dbReference type="NCBI Taxonomy" id="261392"/>
    <lineage>
        <taxon>Bacteria</taxon>
        <taxon>Pseudomonadati</taxon>
        <taxon>Spirochaetota</taxon>
        <taxon>Spirochaetia</taxon>
        <taxon>Spirochaetales</taxon>
        <taxon>Treponemataceae</taxon>
        <taxon>Treponema</taxon>
    </lineage>
</organism>
<dbReference type="Proteomes" id="UP000190423">
    <property type="component" value="Unassembled WGS sequence"/>
</dbReference>
<reference evidence="11 12" key="1">
    <citation type="submission" date="2017-02" db="EMBL/GenBank/DDBJ databases">
        <authorList>
            <person name="Peterson S.W."/>
        </authorList>
    </citation>
    <scope>NUCLEOTIDE SEQUENCE [LARGE SCALE GENOMIC DNA]</scope>
    <source>
        <strain evidence="11 12">ATCC BAA-908</strain>
    </source>
</reference>
<dbReference type="EMBL" id="FUWG01000011">
    <property type="protein sequence ID" value="SJZ53859.1"/>
    <property type="molecule type" value="Genomic_DNA"/>
</dbReference>
<evidence type="ECO:0000256" key="6">
    <source>
        <dbReference type="PROSITE-ProRule" id="PRU00552"/>
    </source>
</evidence>
<evidence type="ECO:0000256" key="5">
    <source>
        <dbReference type="ARBA" id="ARBA00038437"/>
    </source>
</evidence>
<dbReference type="CDD" id="cd00268">
    <property type="entry name" value="DEADc"/>
    <property type="match status" value="1"/>
</dbReference>
<feature type="domain" description="Helicase C-terminal" evidence="9">
    <location>
        <begin position="217"/>
        <end position="378"/>
    </location>
</feature>
<feature type="compositionally biased region" description="Basic and acidic residues" evidence="7">
    <location>
        <begin position="435"/>
        <end position="454"/>
    </location>
</feature>
<dbReference type="GO" id="GO:0016787">
    <property type="term" value="F:hydrolase activity"/>
    <property type="evidence" value="ECO:0007669"/>
    <property type="project" value="UniProtKB-KW"/>
</dbReference>
<dbReference type="GO" id="GO:0005829">
    <property type="term" value="C:cytosol"/>
    <property type="evidence" value="ECO:0007669"/>
    <property type="project" value="TreeGrafter"/>
</dbReference>
<dbReference type="SMART" id="SM00490">
    <property type="entry name" value="HELICc"/>
    <property type="match status" value="1"/>
</dbReference>
<keyword evidence="4" id="KW-0067">ATP-binding</keyword>
<feature type="compositionally biased region" description="Basic and acidic residues" evidence="7">
    <location>
        <begin position="405"/>
        <end position="423"/>
    </location>
</feature>
<feature type="compositionally biased region" description="Low complexity" evidence="7">
    <location>
        <begin position="424"/>
        <end position="434"/>
    </location>
</feature>
<protein>
    <submittedName>
        <fullName evidence="11">ATP-dependent RNA helicase RhlB</fullName>
    </submittedName>
</protein>
<dbReference type="SMART" id="SM00487">
    <property type="entry name" value="DEXDc"/>
    <property type="match status" value="1"/>
</dbReference>
<evidence type="ECO:0000256" key="4">
    <source>
        <dbReference type="ARBA" id="ARBA00022840"/>
    </source>
</evidence>
<accession>A0A1T4LGI3</accession>
<dbReference type="InterPro" id="IPR050079">
    <property type="entry name" value="DEAD_box_RNA_helicase"/>
</dbReference>
<dbReference type="InterPro" id="IPR011545">
    <property type="entry name" value="DEAD/DEAH_box_helicase_dom"/>
</dbReference>
<evidence type="ECO:0000256" key="3">
    <source>
        <dbReference type="ARBA" id="ARBA00022806"/>
    </source>
</evidence>
<keyword evidence="2" id="KW-0378">Hydrolase</keyword>
<feature type="region of interest" description="Disordered" evidence="7">
    <location>
        <begin position="395"/>
        <end position="480"/>
    </location>
</feature>
<keyword evidence="3 11" id="KW-0347">Helicase</keyword>
<evidence type="ECO:0000313" key="12">
    <source>
        <dbReference type="Proteomes" id="UP000190423"/>
    </source>
</evidence>
<dbReference type="GO" id="GO:0003724">
    <property type="term" value="F:RNA helicase activity"/>
    <property type="evidence" value="ECO:0007669"/>
    <property type="project" value="InterPro"/>
</dbReference>
<dbReference type="OrthoDB" id="9805696at2"/>
<feature type="compositionally biased region" description="Low complexity" evidence="7">
    <location>
        <begin position="495"/>
        <end position="511"/>
    </location>
</feature>
<dbReference type="PROSITE" id="PS51195">
    <property type="entry name" value="Q_MOTIF"/>
    <property type="match status" value="1"/>
</dbReference>
<dbReference type="AlphaFoldDB" id="A0A1T4LGI3"/>
<feature type="domain" description="Helicase ATP-binding" evidence="8">
    <location>
        <begin position="32"/>
        <end position="206"/>
    </location>
</feature>
<dbReference type="PROSITE" id="PS51192">
    <property type="entry name" value="HELICASE_ATP_BIND_1"/>
    <property type="match status" value="1"/>
</dbReference>
<dbReference type="InterPro" id="IPR027417">
    <property type="entry name" value="P-loop_NTPase"/>
</dbReference>
<dbReference type="InterPro" id="IPR044742">
    <property type="entry name" value="DEAD/DEAH_RhlB"/>
</dbReference>
<dbReference type="InterPro" id="IPR001650">
    <property type="entry name" value="Helicase_C-like"/>
</dbReference>
<dbReference type="RefSeq" id="WP_078933496.1">
    <property type="nucleotide sequence ID" value="NZ_FUWG01000011.1"/>
</dbReference>
<dbReference type="PANTHER" id="PTHR47959:SF10">
    <property type="entry name" value="ATP-DEPENDENT RNA HELICASE RHLB"/>
    <property type="match status" value="1"/>
</dbReference>
<evidence type="ECO:0000256" key="2">
    <source>
        <dbReference type="ARBA" id="ARBA00022801"/>
    </source>
</evidence>
<dbReference type="PANTHER" id="PTHR47959">
    <property type="entry name" value="ATP-DEPENDENT RNA HELICASE RHLE-RELATED"/>
    <property type="match status" value="1"/>
</dbReference>
<keyword evidence="12" id="KW-1185">Reference proteome</keyword>
<dbReference type="Gene3D" id="3.40.50.300">
    <property type="entry name" value="P-loop containing nucleotide triphosphate hydrolases"/>
    <property type="match status" value="2"/>
</dbReference>
<dbReference type="GO" id="GO:0005524">
    <property type="term" value="F:ATP binding"/>
    <property type="evidence" value="ECO:0007669"/>
    <property type="project" value="UniProtKB-KW"/>
</dbReference>
<comment type="similarity">
    <text evidence="5">Belongs to the DEAD box helicase family.</text>
</comment>
<keyword evidence="1" id="KW-0547">Nucleotide-binding</keyword>
<gene>
    <name evidence="11" type="ORF">SAMN02745149_01590</name>
</gene>
<dbReference type="Pfam" id="PF00271">
    <property type="entry name" value="Helicase_C"/>
    <property type="match status" value="1"/>
</dbReference>
<dbReference type="InterPro" id="IPR014001">
    <property type="entry name" value="Helicase_ATP-bd"/>
</dbReference>
<dbReference type="Pfam" id="PF00270">
    <property type="entry name" value="DEAD"/>
    <property type="match status" value="1"/>
</dbReference>
<dbReference type="SUPFAM" id="SSF52540">
    <property type="entry name" value="P-loop containing nucleoside triphosphate hydrolases"/>
    <property type="match status" value="1"/>
</dbReference>
<proteinExistence type="inferred from homology"/>
<dbReference type="STRING" id="261392.SAMN02745149_01590"/>
<dbReference type="InterPro" id="IPR014014">
    <property type="entry name" value="RNA_helicase_DEAD_Q_motif"/>
</dbReference>
<feature type="short sequence motif" description="Q motif" evidence="6">
    <location>
        <begin position="1"/>
        <end position="29"/>
    </location>
</feature>
<feature type="region of interest" description="Disordered" evidence="7">
    <location>
        <begin position="494"/>
        <end position="556"/>
    </location>
</feature>
<dbReference type="CDD" id="cd18787">
    <property type="entry name" value="SF2_C_DEAD"/>
    <property type="match status" value="1"/>
</dbReference>
<sequence>MDFTEFNLDGRLMEGLSAAGYSTCTEVQEQVLKTSQDGSDLYVQSQTGTGKTAAYLVAIIQEMLSKEENKGKKALILVPTRELAVQVEEEAKTLAGPAGLKAFSFYGGVGYEKQIAAVKAGIDIIVSTPGRLIDLQEGGNISLKDVAFLVCDEADRMFDMGFYPDLRKILKFIPKSEERQTMLFSATLNSYVKNLAWEYTRDPKEIEIACQNITVSEIDQELLHVSSDEKMKLLVGILKNENPASVIIFCNTKRTCEVVAKRLEINGLKAGFLIGDLPQKKRLQILNDFKAGSLTMLVATDVAARGIDVDDLAMVINYDLPNEAENYVHRIGRTARAGKSGKAYTFCSEQDVYNLPAIERYIEMQIPAKVAYPEQMLEDVSAGMYIRTENWHDDDELTHGGYRSGRRDGSHRKDSSGGRKNSDSGRSSRYGSGSDSKRSGYKKDSSYEKKDASKKNSYKKSGKEYKKSYASKQDLEKMESLSFEERMKIYKDKYSGGNSAKSAYSASGKKNLPNSKGSSKNMSKHSGGNRKGSQNYRQNSPYSKSAGNPAQQKQKMGLFARIKSFFGR</sequence>
<dbReference type="PROSITE" id="PS51194">
    <property type="entry name" value="HELICASE_CTER"/>
    <property type="match status" value="1"/>
</dbReference>
<evidence type="ECO:0000259" key="9">
    <source>
        <dbReference type="PROSITE" id="PS51194"/>
    </source>
</evidence>
<evidence type="ECO:0000259" key="8">
    <source>
        <dbReference type="PROSITE" id="PS51192"/>
    </source>
</evidence>
<feature type="domain" description="DEAD-box RNA helicase Q" evidence="10">
    <location>
        <begin position="1"/>
        <end position="29"/>
    </location>
</feature>
<dbReference type="GeneID" id="78316876"/>
<evidence type="ECO:0000256" key="7">
    <source>
        <dbReference type="SAM" id="MobiDB-lite"/>
    </source>
</evidence>
<dbReference type="GO" id="GO:0003676">
    <property type="term" value="F:nucleic acid binding"/>
    <property type="evidence" value="ECO:0007669"/>
    <property type="project" value="InterPro"/>
</dbReference>
<feature type="compositionally biased region" description="Basic and acidic residues" evidence="7">
    <location>
        <begin position="461"/>
        <end position="480"/>
    </location>
</feature>